<evidence type="ECO:0000313" key="2">
    <source>
        <dbReference type="Proteomes" id="UP001497516"/>
    </source>
</evidence>
<dbReference type="AlphaFoldDB" id="A0AAV2DW94"/>
<keyword evidence="2" id="KW-1185">Reference proteome</keyword>
<dbReference type="EMBL" id="OZ034816">
    <property type="protein sequence ID" value="CAL1377635.1"/>
    <property type="molecule type" value="Genomic_DNA"/>
</dbReference>
<accession>A0AAV2DW94</accession>
<gene>
    <name evidence="1" type="ORF">LTRI10_LOCUS19269</name>
</gene>
<dbReference type="Proteomes" id="UP001497516">
    <property type="component" value="Chromosome 3"/>
</dbReference>
<proteinExistence type="predicted"/>
<name>A0AAV2DW94_9ROSI</name>
<sequence>MGSIADSKWDDEDGEYSIISYKGEIGFIDYQEDKSVCNNDPTGDGLVAISFLFRMQYVKSQSVSVGEKVAAPITIRNSTDEVVELWAKIYASTTVDSFQLSVMKPPPSTRNAVANAADGWVGWASWSWVGWFSWSDVSIIFYFLG</sequence>
<evidence type="ECO:0000313" key="1">
    <source>
        <dbReference type="EMBL" id="CAL1377635.1"/>
    </source>
</evidence>
<organism evidence="1 2">
    <name type="scientific">Linum trigynum</name>
    <dbReference type="NCBI Taxonomy" id="586398"/>
    <lineage>
        <taxon>Eukaryota</taxon>
        <taxon>Viridiplantae</taxon>
        <taxon>Streptophyta</taxon>
        <taxon>Embryophyta</taxon>
        <taxon>Tracheophyta</taxon>
        <taxon>Spermatophyta</taxon>
        <taxon>Magnoliopsida</taxon>
        <taxon>eudicotyledons</taxon>
        <taxon>Gunneridae</taxon>
        <taxon>Pentapetalae</taxon>
        <taxon>rosids</taxon>
        <taxon>fabids</taxon>
        <taxon>Malpighiales</taxon>
        <taxon>Linaceae</taxon>
        <taxon>Linum</taxon>
    </lineage>
</organism>
<protein>
    <submittedName>
        <fullName evidence="1">Uncharacterized protein</fullName>
    </submittedName>
</protein>
<reference evidence="1 2" key="1">
    <citation type="submission" date="2024-04" db="EMBL/GenBank/DDBJ databases">
        <authorList>
            <person name="Fracassetti M."/>
        </authorList>
    </citation>
    <scope>NUCLEOTIDE SEQUENCE [LARGE SCALE GENOMIC DNA]</scope>
</reference>